<dbReference type="PANTHER" id="PTHR43085:SF41">
    <property type="entry name" value="FRUCTOSELYSINE 6-KINASE"/>
    <property type="match status" value="1"/>
</dbReference>
<dbReference type="InterPro" id="IPR002173">
    <property type="entry name" value="Carboh/pur_kinase_PfkB_CS"/>
</dbReference>
<evidence type="ECO:0000256" key="2">
    <source>
        <dbReference type="ARBA" id="ARBA00022679"/>
    </source>
</evidence>
<evidence type="ECO:0000256" key="1">
    <source>
        <dbReference type="ARBA" id="ARBA00010688"/>
    </source>
</evidence>
<dbReference type="Proteomes" id="UP000244089">
    <property type="component" value="Unassembled WGS sequence"/>
</dbReference>
<dbReference type="PRINTS" id="PR00990">
    <property type="entry name" value="RIBOKINASE"/>
</dbReference>
<dbReference type="PROSITE" id="PS00584">
    <property type="entry name" value="PFKB_KINASES_2"/>
    <property type="match status" value="1"/>
</dbReference>
<comment type="caution">
    <text evidence="6">The sequence shown here is derived from an EMBL/GenBank/DDBJ whole genome shotgun (WGS) entry which is preliminary data.</text>
</comment>
<dbReference type="GO" id="GO:0008865">
    <property type="term" value="F:fructokinase activity"/>
    <property type="evidence" value="ECO:0007669"/>
    <property type="project" value="UniProtKB-ARBA"/>
</dbReference>
<sequence>MQYDIFSVGDNIADYYPEEKRVYAGGGAYNTAVIAKRLGAKAAYYGVFGTDKNAKFLYETLKKEKVAYPVNDIRKGRNALSIVRRQGSEAVIEAVDKGVYKNLKINKNVLEIIKNSKIVHSNIYSYFENYLPKLHYKTKLSFDFSYLRNREYIEDIIPRVDIAFFSESKSQEDPEAFLDWLSQFELEAVILTLGEDGVLMQLGEEIIREKSLPVEAVDTLGAGDALTAAFLTSLAKNEKDYHQALAEGLKTAAKYCKIRGALGVSESREEEQIIHKNVHQKK</sequence>
<gene>
    <name evidence="6" type="ORF">C8C76_12639</name>
</gene>
<evidence type="ECO:0000256" key="4">
    <source>
        <dbReference type="RuleBase" id="RU003704"/>
    </source>
</evidence>
<dbReference type="InterPro" id="IPR050306">
    <property type="entry name" value="PfkB_Carbo_kinase"/>
</dbReference>
<dbReference type="InterPro" id="IPR029056">
    <property type="entry name" value="Ribokinase-like"/>
</dbReference>
<reference evidence="6 7" key="1">
    <citation type="submission" date="2018-04" db="EMBL/GenBank/DDBJ databases">
        <title>Subsurface microbial communities from deep shales in Ohio and West Virginia, USA.</title>
        <authorList>
            <person name="Wrighton K."/>
        </authorList>
    </citation>
    <scope>NUCLEOTIDE SEQUENCE [LARGE SCALE GENOMIC DNA]</scope>
    <source>
        <strain evidence="6 7">WC1</strain>
    </source>
</reference>
<comment type="similarity">
    <text evidence="1 4">Belongs to the carbohydrate kinase PfkB family.</text>
</comment>
<dbReference type="GO" id="GO:0006000">
    <property type="term" value="P:fructose metabolic process"/>
    <property type="evidence" value="ECO:0007669"/>
    <property type="project" value="UniProtKB-ARBA"/>
</dbReference>
<dbReference type="EMBL" id="QAXS01000026">
    <property type="protein sequence ID" value="PTV96202.1"/>
    <property type="molecule type" value="Genomic_DNA"/>
</dbReference>
<dbReference type="OrthoDB" id="9775849at2"/>
<name>A0A2T5RHL3_9FIRM</name>
<dbReference type="AlphaFoldDB" id="A0A2T5RHL3"/>
<evidence type="ECO:0000313" key="7">
    <source>
        <dbReference type="Proteomes" id="UP000244089"/>
    </source>
</evidence>
<feature type="domain" description="Carbohydrate kinase PfkB" evidence="5">
    <location>
        <begin position="20"/>
        <end position="261"/>
    </location>
</feature>
<dbReference type="Gene3D" id="3.40.1190.20">
    <property type="match status" value="1"/>
</dbReference>
<keyword evidence="2 4" id="KW-0808">Transferase</keyword>
<dbReference type="InterPro" id="IPR002139">
    <property type="entry name" value="Ribo/fructo_kinase"/>
</dbReference>
<accession>A0A2T5RHL3</accession>
<dbReference type="InterPro" id="IPR011611">
    <property type="entry name" value="PfkB_dom"/>
</dbReference>
<proteinExistence type="inferred from homology"/>
<dbReference type="SUPFAM" id="SSF53613">
    <property type="entry name" value="Ribokinase-like"/>
    <property type="match status" value="1"/>
</dbReference>
<dbReference type="PANTHER" id="PTHR43085">
    <property type="entry name" value="HEXOKINASE FAMILY MEMBER"/>
    <property type="match status" value="1"/>
</dbReference>
<evidence type="ECO:0000313" key="6">
    <source>
        <dbReference type="EMBL" id="PTV96202.1"/>
    </source>
</evidence>
<keyword evidence="3 4" id="KW-0418">Kinase</keyword>
<protein>
    <submittedName>
        <fullName evidence="6">Fructoselysine 6-kinase</fullName>
    </submittedName>
</protein>
<dbReference type="RefSeq" id="WP_108141385.1">
    <property type="nucleotide sequence ID" value="NZ_QAXS01000026.1"/>
</dbReference>
<organism evidence="6 7">
    <name type="scientific">Halanaerobium saccharolyticum</name>
    <dbReference type="NCBI Taxonomy" id="43595"/>
    <lineage>
        <taxon>Bacteria</taxon>
        <taxon>Bacillati</taxon>
        <taxon>Bacillota</taxon>
        <taxon>Clostridia</taxon>
        <taxon>Halanaerobiales</taxon>
        <taxon>Halanaerobiaceae</taxon>
        <taxon>Halanaerobium</taxon>
    </lineage>
</organism>
<dbReference type="Pfam" id="PF00294">
    <property type="entry name" value="PfkB"/>
    <property type="match status" value="1"/>
</dbReference>
<evidence type="ECO:0000256" key="3">
    <source>
        <dbReference type="ARBA" id="ARBA00022777"/>
    </source>
</evidence>
<evidence type="ECO:0000259" key="5">
    <source>
        <dbReference type="Pfam" id="PF00294"/>
    </source>
</evidence>